<protein>
    <recommendedName>
        <fullName evidence="1">DBC1/CARP1 catalytically inactive NUDIX hydrolase domain-containing protein</fullName>
    </recommendedName>
</protein>
<dbReference type="GO" id="GO:0005634">
    <property type="term" value="C:nucleus"/>
    <property type="evidence" value="ECO:0007669"/>
    <property type="project" value="TreeGrafter"/>
</dbReference>
<organism evidence="2 3">
    <name type="scientific">Deinandra increscens subsp. villosa</name>
    <dbReference type="NCBI Taxonomy" id="3103831"/>
    <lineage>
        <taxon>Eukaryota</taxon>
        <taxon>Viridiplantae</taxon>
        <taxon>Streptophyta</taxon>
        <taxon>Embryophyta</taxon>
        <taxon>Tracheophyta</taxon>
        <taxon>Spermatophyta</taxon>
        <taxon>Magnoliopsida</taxon>
        <taxon>eudicotyledons</taxon>
        <taxon>Gunneridae</taxon>
        <taxon>Pentapetalae</taxon>
        <taxon>asterids</taxon>
        <taxon>campanulids</taxon>
        <taxon>Asterales</taxon>
        <taxon>Asteraceae</taxon>
        <taxon>Asteroideae</taxon>
        <taxon>Heliantheae alliance</taxon>
        <taxon>Madieae</taxon>
        <taxon>Madiinae</taxon>
        <taxon>Deinandra</taxon>
    </lineage>
</organism>
<dbReference type="SMART" id="SM01122">
    <property type="entry name" value="DBC1"/>
    <property type="match status" value="1"/>
</dbReference>
<evidence type="ECO:0000313" key="3">
    <source>
        <dbReference type="Proteomes" id="UP001408789"/>
    </source>
</evidence>
<evidence type="ECO:0000313" key="2">
    <source>
        <dbReference type="EMBL" id="KAK9064994.1"/>
    </source>
</evidence>
<comment type="caution">
    <text evidence="2">The sequence shown here is derived from an EMBL/GenBank/DDBJ whole genome shotgun (WGS) entry which is preliminary data.</text>
</comment>
<keyword evidence="3" id="KW-1185">Reference proteome</keyword>
<dbReference type="InterPro" id="IPR025954">
    <property type="entry name" value="DBC1/CARP1_inactive_NUDIX"/>
</dbReference>
<dbReference type="InterPro" id="IPR025224">
    <property type="entry name" value="CCAR1/CCAR2"/>
</dbReference>
<dbReference type="EMBL" id="JBCNJP010000017">
    <property type="protein sequence ID" value="KAK9064994.1"/>
    <property type="molecule type" value="Genomic_DNA"/>
</dbReference>
<feature type="domain" description="DBC1/CARP1 catalytically inactive NUDIX hydrolase" evidence="1">
    <location>
        <begin position="125"/>
        <end position="204"/>
    </location>
</feature>
<dbReference type="AlphaFoldDB" id="A0AAP0GY10"/>
<accession>A0AAP0GY10</accession>
<gene>
    <name evidence="2" type="ORF">SSX86_016377</name>
</gene>
<reference evidence="2 3" key="1">
    <citation type="submission" date="2024-04" db="EMBL/GenBank/DDBJ databases">
        <title>The reference genome of an endangered Asteraceae, Deinandra increscens subsp. villosa, native to the Central Coast of California.</title>
        <authorList>
            <person name="Guilliams M."/>
            <person name="Hasenstab-Lehman K."/>
            <person name="Meyer R."/>
            <person name="Mcevoy S."/>
        </authorList>
    </citation>
    <scope>NUCLEOTIDE SEQUENCE [LARGE SCALE GENOMIC DNA]</scope>
    <source>
        <tissue evidence="2">Leaf</tissue>
    </source>
</reference>
<dbReference type="Pfam" id="PF14443">
    <property type="entry name" value="DBC1"/>
    <property type="match status" value="1"/>
</dbReference>
<dbReference type="PANTHER" id="PTHR14304:SF11">
    <property type="entry name" value="SAP DOMAIN-CONTAINING PROTEIN"/>
    <property type="match status" value="1"/>
</dbReference>
<dbReference type="GO" id="GO:0006355">
    <property type="term" value="P:regulation of DNA-templated transcription"/>
    <property type="evidence" value="ECO:0007669"/>
    <property type="project" value="InterPro"/>
</dbReference>
<evidence type="ECO:0000259" key="1">
    <source>
        <dbReference type="SMART" id="SM01122"/>
    </source>
</evidence>
<dbReference type="PANTHER" id="PTHR14304">
    <property type="entry name" value="CELL DIVISION CYCLE AND APOPTOSIS REGULATOR PROTEIN"/>
    <property type="match status" value="1"/>
</dbReference>
<sequence length="204" mass="23099">MTYESKFLGEEIATSRLTNPDFFSKKLRSPAAGLSPFDLSPIIYDSKINFDPPLSSRQPIQNSRRLIKGETLSEHEPASIKTVTNGQATLESGTTRWNAKMLLMSGLSRNAWEELLSERKYDDHIPHLCNMLRFAFLKKGNSLMAIGGSWDTVDGNDPSVNKSTLIQTVSRCAKELTGLDIKNCRNWNPFREVWEKGFRVLFLL</sequence>
<dbReference type="Proteomes" id="UP001408789">
    <property type="component" value="Unassembled WGS sequence"/>
</dbReference>
<name>A0AAP0GY10_9ASTR</name>
<proteinExistence type="predicted"/>